<sequence length="180" mass="19940">MFLKLQLLTEDPRQRCSMHEASVMHKVAAMKMPIPMTPMASRRTLSQVIPTKLQIRLTTMLANMLLCGLYFGKGHPKMAPFLDLFIENINKVGAIKWECNGFKLSSKCCSRKPEQSREVAPLPPSCADSVQPPPRATATRGGPEIARSQGAALRKCEGDRTLCEQSPEQIIDYLPTDGVV</sequence>
<reference evidence="1" key="1">
    <citation type="submission" date="2020-05" db="EMBL/GenBank/DDBJ databases">
        <title>Large-scale comparative analyses of tick genomes elucidate their genetic diversity and vector capacities.</title>
        <authorList>
            <person name="Jia N."/>
            <person name="Wang J."/>
            <person name="Shi W."/>
            <person name="Du L."/>
            <person name="Sun Y."/>
            <person name="Zhan W."/>
            <person name="Jiang J."/>
            <person name="Wang Q."/>
            <person name="Zhang B."/>
            <person name="Ji P."/>
            <person name="Sakyi L.B."/>
            <person name="Cui X."/>
            <person name="Yuan T."/>
            <person name="Jiang B."/>
            <person name="Yang W."/>
            <person name="Lam T.T.-Y."/>
            <person name="Chang Q."/>
            <person name="Ding S."/>
            <person name="Wang X."/>
            <person name="Zhu J."/>
            <person name="Ruan X."/>
            <person name="Zhao L."/>
            <person name="Wei J."/>
            <person name="Que T."/>
            <person name="Du C."/>
            <person name="Cheng J."/>
            <person name="Dai P."/>
            <person name="Han X."/>
            <person name="Huang E."/>
            <person name="Gao Y."/>
            <person name="Liu J."/>
            <person name="Shao H."/>
            <person name="Ye R."/>
            <person name="Li L."/>
            <person name="Wei W."/>
            <person name="Wang X."/>
            <person name="Wang C."/>
            <person name="Yang T."/>
            <person name="Huo Q."/>
            <person name="Li W."/>
            <person name="Guo W."/>
            <person name="Chen H."/>
            <person name="Zhou L."/>
            <person name="Ni X."/>
            <person name="Tian J."/>
            <person name="Zhou Y."/>
            <person name="Sheng Y."/>
            <person name="Liu T."/>
            <person name="Pan Y."/>
            <person name="Xia L."/>
            <person name="Li J."/>
            <person name="Zhao F."/>
            <person name="Cao W."/>
        </authorList>
    </citation>
    <scope>NUCLEOTIDE SEQUENCE</scope>
    <source>
        <strain evidence="1">Hyas-2018</strain>
    </source>
</reference>
<dbReference type="Proteomes" id="UP000821845">
    <property type="component" value="Chromosome 8"/>
</dbReference>
<evidence type="ECO:0000313" key="1">
    <source>
        <dbReference type="EMBL" id="KAH6923543.1"/>
    </source>
</evidence>
<organism evidence="1 2">
    <name type="scientific">Hyalomma asiaticum</name>
    <name type="common">Tick</name>
    <dbReference type="NCBI Taxonomy" id="266040"/>
    <lineage>
        <taxon>Eukaryota</taxon>
        <taxon>Metazoa</taxon>
        <taxon>Ecdysozoa</taxon>
        <taxon>Arthropoda</taxon>
        <taxon>Chelicerata</taxon>
        <taxon>Arachnida</taxon>
        <taxon>Acari</taxon>
        <taxon>Parasitiformes</taxon>
        <taxon>Ixodida</taxon>
        <taxon>Ixodoidea</taxon>
        <taxon>Ixodidae</taxon>
        <taxon>Hyalomminae</taxon>
        <taxon>Hyalomma</taxon>
    </lineage>
</organism>
<dbReference type="EMBL" id="CM023488">
    <property type="protein sequence ID" value="KAH6923543.1"/>
    <property type="molecule type" value="Genomic_DNA"/>
</dbReference>
<comment type="caution">
    <text evidence="1">The sequence shown here is derived from an EMBL/GenBank/DDBJ whole genome shotgun (WGS) entry which is preliminary data.</text>
</comment>
<accession>A0ACB7RM30</accession>
<protein>
    <submittedName>
        <fullName evidence="1">Uncharacterized protein</fullName>
    </submittedName>
</protein>
<gene>
    <name evidence="1" type="ORF">HPB50_002165</name>
</gene>
<proteinExistence type="predicted"/>
<evidence type="ECO:0000313" key="2">
    <source>
        <dbReference type="Proteomes" id="UP000821845"/>
    </source>
</evidence>
<keyword evidence="2" id="KW-1185">Reference proteome</keyword>
<name>A0ACB7RM30_HYAAI</name>